<evidence type="ECO:0000256" key="1">
    <source>
        <dbReference type="SAM" id="MobiDB-lite"/>
    </source>
</evidence>
<dbReference type="AlphaFoldDB" id="V2YKK0"/>
<organism evidence="2 3">
    <name type="scientific">Moniliophthora roreri (strain MCA 2997)</name>
    <name type="common">Cocoa frosty pod rot fungus</name>
    <name type="synonym">Crinipellis roreri</name>
    <dbReference type="NCBI Taxonomy" id="1381753"/>
    <lineage>
        <taxon>Eukaryota</taxon>
        <taxon>Fungi</taxon>
        <taxon>Dikarya</taxon>
        <taxon>Basidiomycota</taxon>
        <taxon>Agaricomycotina</taxon>
        <taxon>Agaricomycetes</taxon>
        <taxon>Agaricomycetidae</taxon>
        <taxon>Agaricales</taxon>
        <taxon>Marasmiineae</taxon>
        <taxon>Marasmiaceae</taxon>
        <taxon>Moniliophthora</taxon>
    </lineage>
</organism>
<evidence type="ECO:0000313" key="3">
    <source>
        <dbReference type="Proteomes" id="UP000017559"/>
    </source>
</evidence>
<evidence type="ECO:0000313" key="2">
    <source>
        <dbReference type="EMBL" id="ESK92209.1"/>
    </source>
</evidence>
<protein>
    <submittedName>
        <fullName evidence="2">Uncharacterized protein</fullName>
    </submittedName>
</protein>
<gene>
    <name evidence="2" type="ORF">Moror_4741</name>
</gene>
<keyword evidence="3" id="KW-1185">Reference proteome</keyword>
<dbReference type="KEGG" id="mrr:Moror_4741"/>
<proteinExistence type="predicted"/>
<feature type="region of interest" description="Disordered" evidence="1">
    <location>
        <begin position="46"/>
        <end position="72"/>
    </location>
</feature>
<accession>V2YKK0</accession>
<sequence length="299" mass="33850">MYNRWDLPSFTIHLAKHEQPQPQLFRLAIRFQPLISTPFPLSPETHTPVATKSKLVQPEISSSTRPGPWEAYPKVENSHWRGTSKLELKQLSQGRSFGPLFPIIMMSYFRRFHGPKHLNTRLGTHCIAAFQRCLHQAVSKYRSVHRGMLMNSNGQLYVKSQAAACAMGNAIRSARTLALLPHVVTTGLKPLDVALAVCEKLASVMMVFIFILLLGDLSDQNIASTWPNPPAWIECIFVYLDDVVKNSLRRDYGLNGLDRLPSSKRGPKEQSPTNTCRKSYACGMHIRRLLQRHEARLPT</sequence>
<dbReference type="EMBL" id="AWSO01000299">
    <property type="protein sequence ID" value="ESK92209.1"/>
    <property type="molecule type" value="Genomic_DNA"/>
</dbReference>
<reference evidence="2 3" key="1">
    <citation type="journal article" date="2014" name="BMC Genomics">
        <title>Genome and secretome analysis of the hemibiotrophic fungal pathogen, Moniliophthora roreri, which causes frosty pod rot disease of cacao: mechanisms of the biotrophic and necrotrophic phases.</title>
        <authorList>
            <person name="Meinhardt L.W."/>
            <person name="Costa G.G.L."/>
            <person name="Thomazella D.P.T."/>
            <person name="Teixeira P.J.P.L."/>
            <person name="Carazzolle M.F."/>
            <person name="Schuster S.C."/>
            <person name="Carlson J.E."/>
            <person name="Guiltinan M.J."/>
            <person name="Mieczkowski P."/>
            <person name="Farmer A."/>
            <person name="Ramaraj T."/>
            <person name="Crozier J."/>
            <person name="Davis R.E."/>
            <person name="Shao J."/>
            <person name="Melnick R.L."/>
            <person name="Pereira G.A.G."/>
            <person name="Bailey B.A."/>
        </authorList>
    </citation>
    <scope>NUCLEOTIDE SEQUENCE [LARGE SCALE GENOMIC DNA]</scope>
    <source>
        <strain evidence="2 3">MCA 2997</strain>
    </source>
</reference>
<dbReference type="HOGENOM" id="CLU_930946_0_0_1"/>
<name>V2YKK0_MONRO</name>
<comment type="caution">
    <text evidence="2">The sequence shown here is derived from an EMBL/GenBank/DDBJ whole genome shotgun (WGS) entry which is preliminary data.</text>
</comment>
<dbReference type="Proteomes" id="UP000017559">
    <property type="component" value="Unassembled WGS sequence"/>
</dbReference>